<evidence type="ECO:0000256" key="1">
    <source>
        <dbReference type="ARBA" id="ARBA00004429"/>
    </source>
</evidence>
<keyword evidence="10 12" id="KW-0472">Membrane</keyword>
<evidence type="ECO:0000313" key="17">
    <source>
        <dbReference type="EMBL" id="ESS73599.1"/>
    </source>
</evidence>
<dbReference type="GO" id="GO:0051301">
    <property type="term" value="P:cell division"/>
    <property type="evidence" value="ECO:0007669"/>
    <property type="project" value="UniProtKB-KW"/>
</dbReference>
<dbReference type="Pfam" id="PF18075">
    <property type="entry name" value="FtsX_ECD"/>
    <property type="match status" value="1"/>
</dbReference>
<keyword evidence="9 14" id="KW-1133">Transmembrane helix</keyword>
<comment type="subunit">
    <text evidence="3">Forms a membrane-associated complex with FtsE.</text>
</comment>
<dbReference type="AlphaFoldDB" id="V5C0J8"/>
<organism evidence="17 18">
    <name type="scientific">Methyloglobulus morosus KoM1</name>
    <dbReference type="NCBI Taxonomy" id="1116472"/>
    <lineage>
        <taxon>Bacteria</taxon>
        <taxon>Pseudomonadati</taxon>
        <taxon>Pseudomonadota</taxon>
        <taxon>Gammaproteobacteria</taxon>
        <taxon>Methylococcales</taxon>
        <taxon>Methylococcaceae</taxon>
        <taxon>Methyloglobulus</taxon>
    </lineage>
</organism>
<keyword evidence="11 12" id="KW-0131">Cell cycle</keyword>
<evidence type="ECO:0000256" key="10">
    <source>
        <dbReference type="ARBA" id="ARBA00023136"/>
    </source>
</evidence>
<comment type="subcellular location">
    <subcellularLocation>
        <location evidence="1">Cell inner membrane</location>
        <topology evidence="1">Multi-pass membrane protein</topology>
    </subcellularLocation>
</comment>
<feature type="region of interest" description="Disordered" evidence="13">
    <location>
        <begin position="1"/>
        <end position="24"/>
    </location>
</feature>
<dbReference type="NCBIfam" id="TIGR00439">
    <property type="entry name" value="FtsX_Gneg"/>
    <property type="match status" value="1"/>
</dbReference>
<gene>
    <name evidence="17" type="primary">ftsX</name>
    <name evidence="17" type="ORF">MGMO_15c00200</name>
</gene>
<dbReference type="InterPro" id="IPR004513">
    <property type="entry name" value="FtsX"/>
</dbReference>
<evidence type="ECO:0000256" key="12">
    <source>
        <dbReference type="PIRNR" id="PIRNR003097"/>
    </source>
</evidence>
<evidence type="ECO:0000256" key="6">
    <source>
        <dbReference type="ARBA" id="ARBA00022519"/>
    </source>
</evidence>
<feature type="transmembrane region" description="Helical" evidence="14">
    <location>
        <begin position="255"/>
        <end position="280"/>
    </location>
</feature>
<reference evidence="17 18" key="1">
    <citation type="journal article" date="2013" name="Genome Announc.">
        <title>Draft Genome Sequence of the Methanotrophic Gammaproteobacterium Methyloglobulus morosus DSM 22980 Strain KoM1.</title>
        <authorList>
            <person name="Poehlein A."/>
            <person name="Deutzmann J.S."/>
            <person name="Daniel R."/>
            <person name="Simeonova D.D."/>
        </authorList>
    </citation>
    <scope>NUCLEOTIDE SEQUENCE [LARGE SCALE GENOMIC DNA]</scope>
    <source>
        <strain evidence="17 18">KoM1</strain>
    </source>
</reference>
<evidence type="ECO:0000259" key="15">
    <source>
        <dbReference type="Pfam" id="PF02687"/>
    </source>
</evidence>
<comment type="caution">
    <text evidence="17">The sequence shown here is derived from an EMBL/GenBank/DDBJ whole genome shotgun (WGS) entry which is preliminary data.</text>
</comment>
<keyword evidence="6 12" id="KW-0997">Cell inner membrane</keyword>
<dbReference type="InterPro" id="IPR040690">
    <property type="entry name" value="FtsX_ECD"/>
</dbReference>
<dbReference type="PANTHER" id="PTHR47755:SF1">
    <property type="entry name" value="CELL DIVISION PROTEIN FTSX"/>
    <property type="match status" value="1"/>
</dbReference>
<dbReference type="Proteomes" id="UP000017842">
    <property type="component" value="Unassembled WGS sequence"/>
</dbReference>
<protein>
    <recommendedName>
        <fullName evidence="4 12">Cell division protein FtsX</fullName>
    </recommendedName>
</protein>
<evidence type="ECO:0000256" key="4">
    <source>
        <dbReference type="ARBA" id="ARBA00021907"/>
    </source>
</evidence>
<dbReference type="Gene3D" id="3.30.70.3040">
    <property type="match status" value="1"/>
</dbReference>
<feature type="transmembrane region" description="Helical" evidence="14">
    <location>
        <begin position="300"/>
        <end position="325"/>
    </location>
</feature>
<evidence type="ECO:0000259" key="16">
    <source>
        <dbReference type="Pfam" id="PF18075"/>
    </source>
</evidence>
<evidence type="ECO:0000256" key="13">
    <source>
        <dbReference type="SAM" id="MobiDB-lite"/>
    </source>
</evidence>
<evidence type="ECO:0000256" key="2">
    <source>
        <dbReference type="ARBA" id="ARBA00007379"/>
    </source>
</evidence>
<evidence type="ECO:0000256" key="9">
    <source>
        <dbReference type="ARBA" id="ARBA00022989"/>
    </source>
</evidence>
<keyword evidence="7 12" id="KW-0132">Cell division</keyword>
<proteinExistence type="inferred from homology"/>
<dbReference type="RefSeq" id="WP_023493423.1">
    <property type="nucleotide sequence ID" value="NZ_AYLO01000015.1"/>
</dbReference>
<feature type="domain" description="ABC3 transporter permease C-terminal" evidence="15">
    <location>
        <begin position="210"/>
        <end position="325"/>
    </location>
</feature>
<accession>V5C0J8</accession>
<dbReference type="OrthoDB" id="9813411at2"/>
<comment type="similarity">
    <text evidence="2 12">Belongs to the ABC-4 integral membrane protein family. FtsX subfamily.</text>
</comment>
<evidence type="ECO:0000256" key="5">
    <source>
        <dbReference type="ARBA" id="ARBA00022475"/>
    </source>
</evidence>
<evidence type="ECO:0000256" key="7">
    <source>
        <dbReference type="ARBA" id="ARBA00022618"/>
    </source>
</evidence>
<evidence type="ECO:0000256" key="14">
    <source>
        <dbReference type="SAM" id="Phobius"/>
    </source>
</evidence>
<keyword evidence="5 12" id="KW-1003">Cell membrane</keyword>
<feature type="transmembrane region" description="Helical" evidence="14">
    <location>
        <begin position="206"/>
        <end position="227"/>
    </location>
</feature>
<evidence type="ECO:0000256" key="8">
    <source>
        <dbReference type="ARBA" id="ARBA00022692"/>
    </source>
</evidence>
<dbReference type="STRING" id="1116472.MGMO_15c00200"/>
<dbReference type="PATRIC" id="fig|1116472.3.peg.518"/>
<dbReference type="InterPro" id="IPR003838">
    <property type="entry name" value="ABC3_permease_C"/>
</dbReference>
<feature type="domain" description="FtsX extracellular" evidence="16">
    <location>
        <begin position="93"/>
        <end position="185"/>
    </location>
</feature>
<keyword evidence="18" id="KW-1185">Reference proteome</keyword>
<dbReference type="InterPro" id="IPR047590">
    <property type="entry name" value="FtsX_proteobact-type"/>
</dbReference>
<comment type="function">
    <text evidence="12">Part of the ABC transporter FtsEX involved in cellular division.</text>
</comment>
<evidence type="ECO:0000256" key="11">
    <source>
        <dbReference type="ARBA" id="ARBA00023306"/>
    </source>
</evidence>
<name>V5C0J8_9GAMM</name>
<dbReference type="PANTHER" id="PTHR47755">
    <property type="entry name" value="CELL DIVISION PROTEIN FTSX"/>
    <property type="match status" value="1"/>
</dbReference>
<dbReference type="GO" id="GO:0005886">
    <property type="term" value="C:plasma membrane"/>
    <property type="evidence" value="ECO:0007669"/>
    <property type="project" value="UniProtKB-SubCell"/>
</dbReference>
<evidence type="ECO:0000256" key="3">
    <source>
        <dbReference type="ARBA" id="ARBA00011160"/>
    </source>
</evidence>
<dbReference type="EMBL" id="AYLO01000015">
    <property type="protein sequence ID" value="ESS73599.1"/>
    <property type="molecule type" value="Genomic_DNA"/>
</dbReference>
<evidence type="ECO:0000313" key="18">
    <source>
        <dbReference type="Proteomes" id="UP000017842"/>
    </source>
</evidence>
<sequence>MKQIDSYPHKPKTVKPDVRQTQSAGGNFTDRLKAYRDQHAQSFFSSLGRLFSTPFTSTMTIGVLALAIALASGFYLVVVNLQQLTTGLEASNQISLFLRDEISEAHANKYADNIRKKPNIQHVKVITKKQAMAEFKDFSGFGDAIEVLEKNPLPIVIEVLPKDALVDKEALTQLFEDFKQSAEVDFAQMDMAWVERLQSIVSTARLSAILLAILLGLAVFFIAGNTIRLEIHNRRQEIIIAKLVGATNGFIQRPFLYTGFWIGFLSGVAGWFIATSMLLILRQSVENLSGLYKGAFHLMFFSYSETFFLLTLSTTLAVVGSWIVLHFQIKQLQPE</sequence>
<dbReference type="Pfam" id="PF02687">
    <property type="entry name" value="FtsX"/>
    <property type="match status" value="1"/>
</dbReference>
<dbReference type="eggNOG" id="COG2177">
    <property type="taxonomic scope" value="Bacteria"/>
</dbReference>
<keyword evidence="8 14" id="KW-0812">Transmembrane</keyword>
<dbReference type="GO" id="GO:0032153">
    <property type="term" value="C:cell division site"/>
    <property type="evidence" value="ECO:0007669"/>
    <property type="project" value="TreeGrafter"/>
</dbReference>
<feature type="transmembrane region" description="Helical" evidence="14">
    <location>
        <begin position="59"/>
        <end position="78"/>
    </location>
</feature>
<dbReference type="PIRSF" id="PIRSF003097">
    <property type="entry name" value="FtsX"/>
    <property type="match status" value="1"/>
</dbReference>